<dbReference type="OrthoDB" id="9772742at2"/>
<keyword evidence="5" id="KW-1185">Reference proteome</keyword>
<dbReference type="PANTHER" id="PTHR42759:SF1">
    <property type="entry name" value="MAGNESIUM-CHELATASE SUBUNIT CHLD"/>
    <property type="match status" value="1"/>
</dbReference>
<dbReference type="InterPro" id="IPR025865">
    <property type="entry name" value="CobS_N_dom"/>
</dbReference>
<dbReference type="Pfam" id="PF12556">
    <property type="entry name" value="CobS_N"/>
    <property type="match status" value="1"/>
</dbReference>
<dbReference type="GO" id="GO:0016887">
    <property type="term" value="F:ATP hydrolysis activity"/>
    <property type="evidence" value="ECO:0007669"/>
    <property type="project" value="InterPro"/>
</dbReference>
<dbReference type="Gene3D" id="3.40.50.300">
    <property type="entry name" value="P-loop containing nucleotide triphosphate hydrolases"/>
    <property type="match status" value="1"/>
</dbReference>
<dbReference type="GO" id="GO:0005524">
    <property type="term" value="F:ATP binding"/>
    <property type="evidence" value="ECO:0007669"/>
    <property type="project" value="InterPro"/>
</dbReference>
<evidence type="ECO:0000313" key="4">
    <source>
        <dbReference type="EMBL" id="OLY44255.1"/>
    </source>
</evidence>
<evidence type="ECO:0000259" key="3">
    <source>
        <dbReference type="Pfam" id="PF12556"/>
    </source>
</evidence>
<dbReference type="EMBL" id="LXYT01000001">
    <property type="protein sequence ID" value="OLY44255.1"/>
    <property type="molecule type" value="Genomic_DNA"/>
</dbReference>
<keyword evidence="4" id="KW-0436">Ligase</keyword>
<dbReference type="Pfam" id="PF07728">
    <property type="entry name" value="AAA_5"/>
    <property type="match status" value="1"/>
</dbReference>
<dbReference type="GeneID" id="92991119"/>
<dbReference type="GO" id="GO:0051116">
    <property type="term" value="F:cobaltochelatase activity"/>
    <property type="evidence" value="ECO:0007669"/>
    <property type="project" value="UniProtKB-UniRule"/>
</dbReference>
<comment type="caution">
    <text evidence="4">The sequence shown here is derived from an EMBL/GenBank/DDBJ whole genome shotgun (WGS) entry which is preliminary data.</text>
</comment>
<dbReference type="RefSeq" id="WP_075869903.1">
    <property type="nucleotide sequence ID" value="NZ_CALYQA010000002.1"/>
</dbReference>
<organism evidence="4 5">
    <name type="scientific">Bartonella apis</name>
    <dbReference type="NCBI Taxonomy" id="1686310"/>
    <lineage>
        <taxon>Bacteria</taxon>
        <taxon>Pseudomonadati</taxon>
        <taxon>Pseudomonadota</taxon>
        <taxon>Alphaproteobacteria</taxon>
        <taxon>Hyphomicrobiales</taxon>
        <taxon>Bartonellaceae</taxon>
        <taxon>Bartonella</taxon>
    </lineage>
</organism>
<reference evidence="4 5" key="1">
    <citation type="submission" date="2016-12" db="EMBL/GenBank/DDBJ databases">
        <title>Comparative genomics of Bartonella apis.</title>
        <authorList>
            <person name="Engel P."/>
        </authorList>
    </citation>
    <scope>NUCLEOTIDE SEQUENCE [LARGE SCALE GENOMIC DNA]</scope>
    <source>
        <strain evidence="4 5">PEB0149</strain>
    </source>
</reference>
<dbReference type="EC" id="6.6.1.2" evidence="1"/>
<dbReference type="InterPro" id="IPR006537">
    <property type="entry name" value="PD_CobS"/>
</dbReference>
<evidence type="ECO:0000256" key="1">
    <source>
        <dbReference type="NCBIfam" id="TIGR01650"/>
    </source>
</evidence>
<dbReference type="InterPro" id="IPR011704">
    <property type="entry name" value="ATPase_dyneun-rel_AAA"/>
</dbReference>
<dbReference type="AlphaFoldDB" id="A0A1R0FBB4"/>
<dbReference type="SUPFAM" id="SSF52540">
    <property type="entry name" value="P-loop containing nucleoside triphosphate hydrolases"/>
    <property type="match status" value="1"/>
</dbReference>
<sequence length="328" mass="36859">MTKDDLGIDNVPDITVSARELFGIDTDMQVPAFSETDPNVPELDPDYLFDRETTLAILAGFAYNRRVMVSGYHGTGKSTHIEQIAARLNWPCIRVNLDSHVSRIDLVGKDAIVIKDGMQVTEFQDGILPWAYQRNVALVFDEYDAGRPDVMFVIQRVLESSGRLTLLDQSRVIAPHPAFRLFATANTIGLGDTTGLYHGTQQINQAQMDRWSIVTTLNYLPHDNEVNIVLAKAKSFRTKEGRETVSQMVHVADMTRQAFINGDLSTVMSPRTVITWAENTEIFKDLGFAFRLTFLNKCDELERPTVAEFYQRAFGKELPESLAHAVLS</sequence>
<dbReference type="InterPro" id="IPR050764">
    <property type="entry name" value="CbbQ/NirQ/NorQ/GpvN"/>
</dbReference>
<dbReference type="NCBIfam" id="TIGR01650">
    <property type="entry name" value="PD_CobS"/>
    <property type="match status" value="1"/>
</dbReference>
<gene>
    <name evidence="4" type="ORF">PEB0149_017220</name>
</gene>
<evidence type="ECO:0000313" key="5">
    <source>
        <dbReference type="Proteomes" id="UP000187344"/>
    </source>
</evidence>
<dbReference type="InterPro" id="IPR027417">
    <property type="entry name" value="P-loop_NTPase"/>
</dbReference>
<dbReference type="GO" id="GO:0009236">
    <property type="term" value="P:cobalamin biosynthetic process"/>
    <property type="evidence" value="ECO:0007669"/>
    <property type="project" value="UniProtKB-UniRule"/>
</dbReference>
<feature type="domain" description="Cobaltochelatase subunit CobS N-terminal" evidence="3">
    <location>
        <begin position="8"/>
        <end position="39"/>
    </location>
</feature>
<accession>A0A1R0FBB4</accession>
<evidence type="ECO:0000259" key="2">
    <source>
        <dbReference type="Pfam" id="PF07728"/>
    </source>
</evidence>
<dbReference type="PANTHER" id="PTHR42759">
    <property type="entry name" value="MOXR FAMILY PROTEIN"/>
    <property type="match status" value="1"/>
</dbReference>
<name>A0A1R0FBB4_9HYPH</name>
<protein>
    <recommendedName>
        <fullName evidence="1">Cobaltochelatase subunit CobS</fullName>
        <ecNumber evidence="1">6.6.1.2</ecNumber>
    </recommendedName>
</protein>
<feature type="domain" description="ATPase dynein-related AAA" evidence="2">
    <location>
        <begin position="67"/>
        <end position="189"/>
    </location>
</feature>
<dbReference type="Proteomes" id="UP000187344">
    <property type="component" value="Unassembled WGS sequence"/>
</dbReference>
<proteinExistence type="predicted"/>